<dbReference type="InterPro" id="IPR010621">
    <property type="entry name" value="DUF1214"/>
</dbReference>
<proteinExistence type="predicted"/>
<evidence type="ECO:0000313" key="4">
    <source>
        <dbReference type="Proteomes" id="UP000245430"/>
    </source>
</evidence>
<accession>A0A316DJ85</accession>
<name>A0A316DJ85_9FLAO</name>
<organism evidence="3 4">
    <name type="scientific">Xanthomarina spongicola</name>
    <dbReference type="NCBI Taxonomy" id="570520"/>
    <lineage>
        <taxon>Bacteria</taxon>
        <taxon>Pseudomonadati</taxon>
        <taxon>Bacteroidota</taxon>
        <taxon>Flavobacteriia</taxon>
        <taxon>Flavobacteriales</taxon>
        <taxon>Flavobacteriaceae</taxon>
        <taxon>Xanthomarina</taxon>
    </lineage>
</organism>
<gene>
    <name evidence="3" type="ORF">LX78_02100</name>
</gene>
<dbReference type="OrthoDB" id="272779at2"/>
<evidence type="ECO:0000313" key="3">
    <source>
        <dbReference type="EMBL" id="PWK18191.1"/>
    </source>
</evidence>
<dbReference type="RefSeq" id="WP_109682601.1">
    <property type="nucleotide sequence ID" value="NZ_QGGP01000005.1"/>
</dbReference>
<dbReference type="Gene3D" id="1.10.3360.10">
    <property type="entry name" value="VPA0735-like domain"/>
    <property type="match status" value="1"/>
</dbReference>
<dbReference type="SUPFAM" id="SSF160935">
    <property type="entry name" value="VPA0735-like"/>
    <property type="match status" value="1"/>
</dbReference>
<protein>
    <recommendedName>
        <fullName evidence="5">DUF1254 domain-containing protein</fullName>
    </recommendedName>
</protein>
<dbReference type="EMBL" id="QGGP01000005">
    <property type="protein sequence ID" value="PWK18191.1"/>
    <property type="molecule type" value="Genomic_DNA"/>
</dbReference>
<evidence type="ECO:0000259" key="1">
    <source>
        <dbReference type="Pfam" id="PF06742"/>
    </source>
</evidence>
<dbReference type="Gene3D" id="2.60.40.1610">
    <property type="entry name" value="Domain of unknown function DUF1254"/>
    <property type="match status" value="1"/>
</dbReference>
<evidence type="ECO:0008006" key="5">
    <source>
        <dbReference type="Google" id="ProtNLM"/>
    </source>
</evidence>
<feature type="domain" description="DUF1254" evidence="2">
    <location>
        <begin position="125"/>
        <end position="234"/>
    </location>
</feature>
<dbReference type="AlphaFoldDB" id="A0A316DJ85"/>
<dbReference type="PANTHER" id="PTHR36509:SF3">
    <property type="entry name" value="SIGNAL PEPTIDE PROTEIN"/>
    <property type="match status" value="1"/>
</dbReference>
<evidence type="ECO:0000259" key="2">
    <source>
        <dbReference type="Pfam" id="PF06863"/>
    </source>
</evidence>
<dbReference type="PROSITE" id="PS51257">
    <property type="entry name" value="PROKAR_LIPOPROTEIN"/>
    <property type="match status" value="1"/>
</dbReference>
<dbReference type="Pfam" id="PF06863">
    <property type="entry name" value="DUF1254"/>
    <property type="match status" value="1"/>
</dbReference>
<reference evidence="3 4" key="1">
    <citation type="submission" date="2018-05" db="EMBL/GenBank/DDBJ databases">
        <title>Genomic Encyclopedia of Archaeal and Bacterial Type Strains, Phase II (KMG-II): from individual species to whole genera.</title>
        <authorList>
            <person name="Goeker M."/>
        </authorList>
    </citation>
    <scope>NUCLEOTIDE SEQUENCE [LARGE SCALE GENOMIC DNA]</scope>
    <source>
        <strain evidence="3 4">DSM 22637</strain>
    </source>
</reference>
<keyword evidence="4" id="KW-1185">Reference proteome</keyword>
<dbReference type="Pfam" id="PF06742">
    <property type="entry name" value="DUF1214"/>
    <property type="match status" value="1"/>
</dbReference>
<dbReference type="InterPro" id="IPR037049">
    <property type="entry name" value="DUF1214_C_sf"/>
</dbReference>
<dbReference type="Gene3D" id="2.60.120.600">
    <property type="entry name" value="Domain of unknown function DUF1214, C-terminal domain"/>
    <property type="match status" value="1"/>
</dbReference>
<feature type="domain" description="DUF1214" evidence="1">
    <location>
        <begin position="388"/>
        <end position="499"/>
    </location>
</feature>
<dbReference type="PANTHER" id="PTHR36509">
    <property type="entry name" value="BLL3101 PROTEIN"/>
    <property type="match status" value="1"/>
</dbReference>
<dbReference type="Proteomes" id="UP000245430">
    <property type="component" value="Unassembled WGS sequence"/>
</dbReference>
<dbReference type="InterPro" id="IPR010679">
    <property type="entry name" value="DUF1254"/>
</dbReference>
<dbReference type="InterPro" id="IPR037050">
    <property type="entry name" value="DUF1254_sf"/>
</dbReference>
<sequence>MKTKLKLLLAVVSVFFSCNRPVSKETTTIGNTENANENAVSLVDATLQGDELIKTDFGDIQMEQTFITKESIDKLNHQLYLQRAVSIYEWSLPVVSFQKWYNASSEVYGANDLDFVENKSFDEKVGILTANATTPYVIGWANLANTGPVVIDYPAGPSAGGVLDFFQLSLGDLGLAGQDKGKGGKYLIIPNGYDVSKLDTKGYFVINATTNKIMIGTRFLSTDQAEVDKMKDNFLIGKFGEPLKPAKFISNTNKRFSGVMPSGYAYFELVHQFIQDEPMVQQDKIFYTYMRYFGIENGQPLNPSAELKKTLTEGAKLGELMSRANQIEPREDKPYYDNTTWYRLMGNFPLTKSSKTDYYLDESNEYYFEAVTVTAGMKSNTPGPGTTSYLTNKKDKDGNFLLGSNTYKIHIPADMPASNFWAFTIYSEVTRCFIDNTEAKDKLRATSIDSRDKELKINDDGSVDLYISHTSPEGKESNWVQTNEDEGWFPVFRTYGTQQAFFDKTWQLGDIELMK</sequence>
<comment type="caution">
    <text evidence="3">The sequence shown here is derived from an EMBL/GenBank/DDBJ whole genome shotgun (WGS) entry which is preliminary data.</text>
</comment>